<dbReference type="Proteomes" id="UP001241537">
    <property type="component" value="Unassembled WGS sequence"/>
</dbReference>
<comment type="caution">
    <text evidence="1">The sequence shown here is derived from an EMBL/GenBank/DDBJ whole genome shotgun (WGS) entry which is preliminary data.</text>
</comment>
<sequence>MKGTYEVEMSFDELKALALREALADYCAGEYMPKQEVIRAFKEAIDSCENKKVEGGQDGEI</sequence>
<accession>A0AAE4AM04</accession>
<evidence type="ECO:0000313" key="2">
    <source>
        <dbReference type="Proteomes" id="UP001241537"/>
    </source>
</evidence>
<dbReference type="RefSeq" id="WP_307255159.1">
    <property type="nucleotide sequence ID" value="NZ_JAUSTO010000013.1"/>
</dbReference>
<organism evidence="1 2">
    <name type="scientific">Moryella indoligenes</name>
    <dbReference type="NCBI Taxonomy" id="371674"/>
    <lineage>
        <taxon>Bacteria</taxon>
        <taxon>Bacillati</taxon>
        <taxon>Bacillota</taxon>
        <taxon>Clostridia</taxon>
        <taxon>Lachnospirales</taxon>
        <taxon>Lachnospiraceae</taxon>
        <taxon>Moryella</taxon>
    </lineage>
</organism>
<reference evidence="1" key="1">
    <citation type="submission" date="2023-07" db="EMBL/GenBank/DDBJ databases">
        <title>Genomic Encyclopedia of Type Strains, Phase IV (KMG-IV): sequencing the most valuable type-strain genomes for metagenomic binning, comparative biology and taxonomic classification.</title>
        <authorList>
            <person name="Goeker M."/>
        </authorList>
    </citation>
    <scope>NUCLEOTIDE SEQUENCE</scope>
    <source>
        <strain evidence="1">DSM 19659</strain>
    </source>
</reference>
<dbReference type="AlphaFoldDB" id="A0AAE4AM04"/>
<gene>
    <name evidence="1" type="ORF">J2S20_001856</name>
</gene>
<name>A0AAE4AM04_9FIRM</name>
<keyword evidence="2" id="KW-1185">Reference proteome</keyword>
<proteinExistence type="predicted"/>
<dbReference type="EMBL" id="JAUSTO010000013">
    <property type="protein sequence ID" value="MDQ0153147.1"/>
    <property type="molecule type" value="Genomic_DNA"/>
</dbReference>
<evidence type="ECO:0000313" key="1">
    <source>
        <dbReference type="EMBL" id="MDQ0153147.1"/>
    </source>
</evidence>
<protein>
    <submittedName>
        <fullName evidence="1">Uncharacterized protein</fullName>
    </submittedName>
</protein>